<feature type="domain" description="HTH tetR-type" evidence="5">
    <location>
        <begin position="14"/>
        <end position="74"/>
    </location>
</feature>
<evidence type="ECO:0000256" key="4">
    <source>
        <dbReference type="PROSITE-ProRule" id="PRU00335"/>
    </source>
</evidence>
<keyword evidence="1" id="KW-0805">Transcription regulation</keyword>
<accession>A0ABZ0JKL5</accession>
<dbReference type="Gene3D" id="1.10.10.60">
    <property type="entry name" value="Homeodomain-like"/>
    <property type="match status" value="1"/>
</dbReference>
<gene>
    <name evidence="6" type="ORF">QN243_18430</name>
</gene>
<dbReference type="Gene3D" id="1.10.357.10">
    <property type="entry name" value="Tetracycline Repressor, domain 2"/>
    <property type="match status" value="1"/>
</dbReference>
<evidence type="ECO:0000256" key="1">
    <source>
        <dbReference type="ARBA" id="ARBA00023015"/>
    </source>
</evidence>
<proteinExistence type="predicted"/>
<feature type="DNA-binding region" description="H-T-H motif" evidence="4">
    <location>
        <begin position="37"/>
        <end position="56"/>
    </location>
</feature>
<dbReference type="RefSeq" id="WP_317843847.1">
    <property type="nucleotide sequence ID" value="NZ_CP126170.1"/>
</dbReference>
<keyword evidence="2 4" id="KW-0238">DNA-binding</keyword>
<keyword evidence="7" id="KW-1185">Reference proteome</keyword>
<dbReference type="Proteomes" id="UP001302020">
    <property type="component" value="Chromosome"/>
</dbReference>
<protein>
    <submittedName>
        <fullName evidence="6">TetR family transcriptional regulator</fullName>
    </submittedName>
</protein>
<evidence type="ECO:0000256" key="2">
    <source>
        <dbReference type="ARBA" id="ARBA00023125"/>
    </source>
</evidence>
<reference evidence="6 7" key="1">
    <citation type="submission" date="2023-05" db="EMBL/GenBank/DDBJ databases">
        <title>Xanthomonas rydalmerenesis sp. nov., a novel Xanthomonas species isolated from Fragaria x ananassa.</title>
        <authorList>
            <person name="McKnight D.J.E."/>
            <person name="Wong-Bajracharya J."/>
            <person name="Okoh E.B."/>
            <person name="Snijders F."/>
            <person name="Lidbetter F."/>
            <person name="Webster J."/>
            <person name="Djordjevic S.P."/>
            <person name="Bogema D.R."/>
            <person name="Chapman T.A."/>
        </authorList>
    </citation>
    <scope>NUCLEOTIDE SEQUENCE [LARGE SCALE GENOMIC DNA]</scope>
    <source>
        <strain evidence="6 7">DAR34883</strain>
    </source>
</reference>
<name>A0ABZ0JKL5_9XANT</name>
<evidence type="ECO:0000313" key="7">
    <source>
        <dbReference type="Proteomes" id="UP001302020"/>
    </source>
</evidence>
<keyword evidence="3" id="KW-0804">Transcription</keyword>
<dbReference type="InterPro" id="IPR050109">
    <property type="entry name" value="HTH-type_TetR-like_transc_reg"/>
</dbReference>
<dbReference type="EMBL" id="CP126172">
    <property type="protein sequence ID" value="WOS40343.1"/>
    <property type="molecule type" value="Genomic_DNA"/>
</dbReference>
<evidence type="ECO:0000256" key="3">
    <source>
        <dbReference type="ARBA" id="ARBA00023163"/>
    </source>
</evidence>
<dbReference type="InterPro" id="IPR036271">
    <property type="entry name" value="Tet_transcr_reg_TetR-rel_C_sf"/>
</dbReference>
<dbReference type="SUPFAM" id="SSF46689">
    <property type="entry name" value="Homeodomain-like"/>
    <property type="match status" value="1"/>
</dbReference>
<dbReference type="PANTHER" id="PTHR30055">
    <property type="entry name" value="HTH-TYPE TRANSCRIPTIONAL REGULATOR RUTR"/>
    <property type="match status" value="1"/>
</dbReference>
<dbReference type="SUPFAM" id="SSF48498">
    <property type="entry name" value="Tetracyclin repressor-like, C-terminal domain"/>
    <property type="match status" value="1"/>
</dbReference>
<dbReference type="InterPro" id="IPR001647">
    <property type="entry name" value="HTH_TetR"/>
</dbReference>
<dbReference type="PANTHER" id="PTHR30055:SF151">
    <property type="entry name" value="TRANSCRIPTIONAL REGULATORY PROTEIN"/>
    <property type="match status" value="1"/>
</dbReference>
<dbReference type="Pfam" id="PF00440">
    <property type="entry name" value="TetR_N"/>
    <property type="match status" value="1"/>
</dbReference>
<sequence>MTKTRRNQPRRDAALSREQIVEAAIALLDRDGEAGLTFRALSERLATGPGALYGHIADKRDLLTTACDAVIARSLPTPPAGATPQAAIRALALAMFDTIDAHPWIGSALWQAPGQLPIVRIIEGLGRPLRALGVADTAQWAAVSALLNYMLGVSGQNAANTQLALTQGLVRDATLAAMASTWSRLDPVAYPFVRSMAGALQTHDDRVDFIAGIDLILAGIVAQGGAQVAGGARKKPRHS</sequence>
<dbReference type="PROSITE" id="PS50977">
    <property type="entry name" value="HTH_TETR_2"/>
    <property type="match status" value="1"/>
</dbReference>
<dbReference type="InterPro" id="IPR009057">
    <property type="entry name" value="Homeodomain-like_sf"/>
</dbReference>
<organism evidence="6 7">
    <name type="scientific">Xanthomonas rydalmerensis</name>
    <dbReference type="NCBI Taxonomy" id="3046274"/>
    <lineage>
        <taxon>Bacteria</taxon>
        <taxon>Pseudomonadati</taxon>
        <taxon>Pseudomonadota</taxon>
        <taxon>Gammaproteobacteria</taxon>
        <taxon>Lysobacterales</taxon>
        <taxon>Lysobacteraceae</taxon>
        <taxon>Xanthomonas</taxon>
    </lineage>
</organism>
<evidence type="ECO:0000259" key="5">
    <source>
        <dbReference type="PROSITE" id="PS50977"/>
    </source>
</evidence>
<evidence type="ECO:0000313" key="6">
    <source>
        <dbReference type="EMBL" id="WOS40343.1"/>
    </source>
</evidence>